<dbReference type="HOGENOM" id="CLU_000288_34_22_1"/>
<dbReference type="STRING" id="1229662.W3XM64"/>
<dbReference type="EMBL" id="KI912109">
    <property type="protein sequence ID" value="ETS86577.1"/>
    <property type="molecule type" value="Genomic_DNA"/>
</dbReference>
<dbReference type="PANTHER" id="PTHR46082:SF6">
    <property type="entry name" value="AAA+ ATPASE DOMAIN-CONTAINING PROTEIN-RELATED"/>
    <property type="match status" value="1"/>
</dbReference>
<dbReference type="SUPFAM" id="SSF53167">
    <property type="entry name" value="Purine and uridine phosphorylases"/>
    <property type="match status" value="1"/>
</dbReference>
<dbReference type="AlphaFoldDB" id="W3XM64"/>
<reference evidence="3" key="1">
    <citation type="journal article" date="2015" name="BMC Genomics">
        <title>Genomic and transcriptomic analysis of the endophytic fungus Pestalotiopsis fici reveals its lifestyle and high potential for synthesis of natural products.</title>
        <authorList>
            <person name="Wang X."/>
            <person name="Zhang X."/>
            <person name="Liu L."/>
            <person name="Xiang M."/>
            <person name="Wang W."/>
            <person name="Sun X."/>
            <person name="Che Y."/>
            <person name="Guo L."/>
            <person name="Liu G."/>
            <person name="Guo L."/>
            <person name="Wang C."/>
            <person name="Yin W.B."/>
            <person name="Stadler M."/>
            <person name="Zhang X."/>
            <person name="Liu X."/>
        </authorList>
    </citation>
    <scope>NUCLEOTIDE SEQUENCE [LARGE SCALE GENOMIC DNA]</scope>
    <source>
        <strain evidence="3">W106-1 / CGMCC3.15140</strain>
    </source>
</reference>
<dbReference type="GO" id="GO:0009116">
    <property type="term" value="P:nucleoside metabolic process"/>
    <property type="evidence" value="ECO:0007669"/>
    <property type="project" value="InterPro"/>
</dbReference>
<feature type="domain" description="Nucleoside phosphorylase" evidence="1">
    <location>
        <begin position="66"/>
        <end position="179"/>
    </location>
</feature>
<dbReference type="Proteomes" id="UP000030651">
    <property type="component" value="Unassembled WGS sequence"/>
</dbReference>
<proteinExistence type="predicted"/>
<evidence type="ECO:0000313" key="3">
    <source>
        <dbReference type="Proteomes" id="UP000030651"/>
    </source>
</evidence>
<dbReference type="InterPro" id="IPR035994">
    <property type="entry name" value="Nucleoside_phosphorylase_sf"/>
</dbReference>
<dbReference type="PANTHER" id="PTHR46082">
    <property type="entry name" value="ATP/GTP-BINDING PROTEIN-RELATED"/>
    <property type="match status" value="1"/>
</dbReference>
<name>W3XM64_PESFW</name>
<keyword evidence="3" id="KW-1185">Reference proteome</keyword>
<sequence>MPRNIITNSGSGAQYVMTGTGDQYNHCELTTQFGPHGTSNQHSTDELAAVPTCNKGRPSRRADFCIAIICALTVEFDAVSLLFDEMWDEEDDAYGRAPGDTNTYTTGRIGKYNVALALLPNMGTASAAGAAAGMRSSFPRLRLVLVVGVCGGVPGTGTGKTELLLGDVVISKTIQQSLGKQYPAQYVLKDTIDDNLGRLNKDIRTLVMSFETELGQRRLQRKAGGYLKVLQREAVRLGFRQDYQYPGLAEDKLFAPTYRHKHHLRNTCTDCSEDSAAVCDIAVHMSCVNLCCDESQLVPRIRLKMKAGLEPDVMQCPEIHIGRIRSGDTVIKSGEHRDRVAEEHNVIAFEMEGAGVWDEVPSIVVKGVCDYADSHKNKEWQPFAAATAASVAKAVLERYTSTIID</sequence>
<dbReference type="Pfam" id="PF01048">
    <property type="entry name" value="PNP_UDP_1"/>
    <property type="match status" value="1"/>
</dbReference>
<dbReference type="KEGG" id="pfy:PFICI_00405"/>
<dbReference type="OMA" id="EAFESDH"/>
<accession>W3XM64</accession>
<dbReference type="OrthoDB" id="20872at2759"/>
<organism evidence="2 3">
    <name type="scientific">Pestalotiopsis fici (strain W106-1 / CGMCC3.15140)</name>
    <dbReference type="NCBI Taxonomy" id="1229662"/>
    <lineage>
        <taxon>Eukaryota</taxon>
        <taxon>Fungi</taxon>
        <taxon>Dikarya</taxon>
        <taxon>Ascomycota</taxon>
        <taxon>Pezizomycotina</taxon>
        <taxon>Sordariomycetes</taxon>
        <taxon>Xylariomycetidae</taxon>
        <taxon>Amphisphaeriales</taxon>
        <taxon>Sporocadaceae</taxon>
        <taxon>Pestalotiopsis</taxon>
    </lineage>
</organism>
<dbReference type="InParanoid" id="W3XM64"/>
<dbReference type="GeneID" id="19265418"/>
<dbReference type="InterPro" id="IPR053137">
    <property type="entry name" value="NLR-like"/>
</dbReference>
<evidence type="ECO:0000259" key="1">
    <source>
        <dbReference type="Pfam" id="PF01048"/>
    </source>
</evidence>
<dbReference type="Gene3D" id="3.40.50.1580">
    <property type="entry name" value="Nucleoside phosphorylase domain"/>
    <property type="match status" value="1"/>
</dbReference>
<dbReference type="RefSeq" id="XP_007827177.1">
    <property type="nucleotide sequence ID" value="XM_007828986.1"/>
</dbReference>
<dbReference type="GO" id="GO:0003824">
    <property type="term" value="F:catalytic activity"/>
    <property type="evidence" value="ECO:0007669"/>
    <property type="project" value="InterPro"/>
</dbReference>
<gene>
    <name evidence="2" type="ORF">PFICI_00405</name>
</gene>
<evidence type="ECO:0000313" key="2">
    <source>
        <dbReference type="EMBL" id="ETS86577.1"/>
    </source>
</evidence>
<dbReference type="InterPro" id="IPR000845">
    <property type="entry name" value="Nucleoside_phosphorylase_d"/>
</dbReference>
<protein>
    <recommendedName>
        <fullName evidence="1">Nucleoside phosphorylase domain-containing protein</fullName>
    </recommendedName>
</protein>